<evidence type="ECO:0000313" key="1">
    <source>
        <dbReference type="EMBL" id="MEJ2886099.1"/>
    </source>
</evidence>
<keyword evidence="2" id="KW-1185">Reference proteome</keyword>
<gene>
    <name evidence="1" type="ORF">WCD41_06520</name>
</gene>
<name>A0ABU8N133_9PSEU</name>
<dbReference type="InterPro" id="IPR035901">
    <property type="entry name" value="GIY-YIG_endonuc_sf"/>
</dbReference>
<protein>
    <recommendedName>
        <fullName evidence="3">GIY-YIG domain-containing protein</fullName>
    </recommendedName>
</protein>
<proteinExistence type="predicted"/>
<evidence type="ECO:0008006" key="3">
    <source>
        <dbReference type="Google" id="ProtNLM"/>
    </source>
</evidence>
<organism evidence="1 2">
    <name type="scientific">Actinomycetospora aeridis</name>
    <dbReference type="NCBI Taxonomy" id="3129231"/>
    <lineage>
        <taxon>Bacteria</taxon>
        <taxon>Bacillati</taxon>
        <taxon>Actinomycetota</taxon>
        <taxon>Actinomycetes</taxon>
        <taxon>Pseudonocardiales</taxon>
        <taxon>Pseudonocardiaceae</taxon>
        <taxon>Actinomycetospora</taxon>
    </lineage>
</organism>
<dbReference type="SUPFAM" id="SSF82771">
    <property type="entry name" value="GIY-YIG endonuclease"/>
    <property type="match status" value="1"/>
</dbReference>
<dbReference type="Proteomes" id="UP001370100">
    <property type="component" value="Unassembled WGS sequence"/>
</dbReference>
<dbReference type="EMBL" id="JBBEGL010000002">
    <property type="protein sequence ID" value="MEJ2886099.1"/>
    <property type="molecule type" value="Genomic_DNA"/>
</dbReference>
<sequence length="177" mass="19504">MTSTEALVVWIAAQRGASACDGVDRPPILVIDSTSDEPLLPLGIAEADEGAWRSDLRWTALYLFLDAAASPLYVGVSAVPDQRLVEHLGSPFAPDAAAVVVKWFSLRTLALIQETALIDWYAPPYNRSRDAEPRTRPAHLAVLVTPRGSRLHPYELALRPPSDLSARRSPSRIRRMR</sequence>
<accession>A0ABU8N133</accession>
<reference evidence="1 2" key="1">
    <citation type="submission" date="2024-03" db="EMBL/GenBank/DDBJ databases">
        <title>Actinomycetospora sp. OC33-EN06, a novel actinomycete isolated from wild orchid (Aerides multiflora).</title>
        <authorList>
            <person name="Suriyachadkun C."/>
        </authorList>
    </citation>
    <scope>NUCLEOTIDE SEQUENCE [LARGE SCALE GENOMIC DNA]</scope>
    <source>
        <strain evidence="1 2">OC33-EN06</strain>
    </source>
</reference>
<dbReference type="RefSeq" id="WP_337712587.1">
    <property type="nucleotide sequence ID" value="NZ_JBBEGL010000002.1"/>
</dbReference>
<evidence type="ECO:0000313" key="2">
    <source>
        <dbReference type="Proteomes" id="UP001370100"/>
    </source>
</evidence>
<comment type="caution">
    <text evidence="1">The sequence shown here is derived from an EMBL/GenBank/DDBJ whole genome shotgun (WGS) entry which is preliminary data.</text>
</comment>